<dbReference type="Proteomes" id="UP000460272">
    <property type="component" value="Unassembled WGS sequence"/>
</dbReference>
<dbReference type="InterPro" id="IPR021125">
    <property type="entry name" value="DUF2127"/>
</dbReference>
<feature type="transmembrane region" description="Helical" evidence="1">
    <location>
        <begin position="198"/>
        <end position="218"/>
    </location>
</feature>
<protein>
    <submittedName>
        <fullName evidence="2">DUF2127 domain-containing protein</fullName>
    </submittedName>
</protein>
<dbReference type="AlphaFoldDB" id="A0A6P2C2Y8"/>
<accession>A0A6P2C2Y8</accession>
<dbReference type="Pfam" id="PF09900">
    <property type="entry name" value="DUF2127"/>
    <property type="match status" value="1"/>
</dbReference>
<dbReference type="EMBL" id="RPFW01000002">
    <property type="protein sequence ID" value="TVZ05548.1"/>
    <property type="molecule type" value="Genomic_DNA"/>
</dbReference>
<keyword evidence="1" id="KW-1133">Transmembrane helix</keyword>
<feature type="transmembrane region" description="Helical" evidence="1">
    <location>
        <begin position="146"/>
        <end position="170"/>
    </location>
</feature>
<reference evidence="2 3" key="1">
    <citation type="submission" date="2018-11" db="EMBL/GenBank/DDBJ databases">
        <title>Trebonia kvetii gen.nov., sp.nov., a novel acidophilic actinobacterium, and proposal of the new actinobacterial family Treboniaceae fam. nov.</title>
        <authorList>
            <person name="Rapoport D."/>
            <person name="Sagova-Mareckova M."/>
            <person name="Sedlacek I."/>
            <person name="Provaznik J."/>
            <person name="Kralova S."/>
            <person name="Pavlinic D."/>
            <person name="Benes V."/>
            <person name="Kopecky J."/>
        </authorList>
    </citation>
    <scope>NUCLEOTIDE SEQUENCE [LARGE SCALE GENOMIC DNA]</scope>
    <source>
        <strain evidence="2 3">15Tr583</strain>
    </source>
</reference>
<gene>
    <name evidence="2" type="ORF">EAS64_13545</name>
</gene>
<dbReference type="OrthoDB" id="572497at2"/>
<comment type="caution">
    <text evidence="2">The sequence shown here is derived from an EMBL/GenBank/DDBJ whole genome shotgun (WGS) entry which is preliminary data.</text>
</comment>
<dbReference type="RefSeq" id="WP_145853249.1">
    <property type="nucleotide sequence ID" value="NZ_RPFW01000002.1"/>
</dbReference>
<proteinExistence type="predicted"/>
<evidence type="ECO:0000313" key="2">
    <source>
        <dbReference type="EMBL" id="TVZ05548.1"/>
    </source>
</evidence>
<evidence type="ECO:0000313" key="3">
    <source>
        <dbReference type="Proteomes" id="UP000460272"/>
    </source>
</evidence>
<organism evidence="2 3">
    <name type="scientific">Trebonia kvetii</name>
    <dbReference type="NCBI Taxonomy" id="2480626"/>
    <lineage>
        <taxon>Bacteria</taxon>
        <taxon>Bacillati</taxon>
        <taxon>Actinomycetota</taxon>
        <taxon>Actinomycetes</taxon>
        <taxon>Streptosporangiales</taxon>
        <taxon>Treboniaceae</taxon>
        <taxon>Trebonia</taxon>
    </lineage>
</organism>
<keyword evidence="1" id="KW-0812">Transmembrane</keyword>
<name>A0A6P2C2Y8_9ACTN</name>
<sequence length="257" mass="28731">MDWSLFGCARKGHVTYAPSEPELRERLVAPTPAGQAWRCLRCGAYATDGQHSSGPAAEAPLVRRGKELRSELLLRVFAVERLFRFLVLGAAAYGVWRFRYDKAGVQRAFNDALPAIRDLYRGLGFDVTHSKLLGFIQHSFTLNPRVLLYLAIGLAVYAVIELVEAVGLWLGKRWGEYFAMVATSVFLPYEIYDLTVKITWLRVGAFAVNLLLVIYLVWTKRLFGVRGGKRAYDARLRAESVIEVEQAAVLAAQPGHG</sequence>
<keyword evidence="3" id="KW-1185">Reference proteome</keyword>
<evidence type="ECO:0000256" key="1">
    <source>
        <dbReference type="SAM" id="Phobius"/>
    </source>
</evidence>
<keyword evidence="1" id="KW-0472">Membrane</keyword>